<evidence type="ECO:0000313" key="3">
    <source>
        <dbReference type="Proteomes" id="UP000199501"/>
    </source>
</evidence>
<dbReference type="Pfam" id="PF14428">
    <property type="entry name" value="DddA-like"/>
    <property type="match status" value="1"/>
</dbReference>
<protein>
    <submittedName>
        <fullName evidence="2">SCP1.201-like deaminase</fullName>
    </submittedName>
</protein>
<gene>
    <name evidence="2" type="ORF">SAMN05216174_10918</name>
</gene>
<name>A0A1G6T851_9PSEU</name>
<dbReference type="STRING" id="1271860.SAMN05216174_10918"/>
<evidence type="ECO:0000313" key="2">
    <source>
        <dbReference type="EMBL" id="SDD25221.1"/>
    </source>
</evidence>
<organism evidence="2 3">
    <name type="scientific">Actinokineospora iranica</name>
    <dbReference type="NCBI Taxonomy" id="1271860"/>
    <lineage>
        <taxon>Bacteria</taxon>
        <taxon>Bacillati</taxon>
        <taxon>Actinomycetota</taxon>
        <taxon>Actinomycetes</taxon>
        <taxon>Pseudonocardiales</taxon>
        <taxon>Pseudonocardiaceae</taxon>
        <taxon>Actinokineospora</taxon>
    </lineage>
</organism>
<dbReference type="OrthoDB" id="3370651at2"/>
<sequence length="277" mass="31056">MSIEHNTLTLYRYAIEVDELLAETDRAGRDFESAMTRAITIAGDIPQLHHYTQATLTTIAGVVQQLAALRLSLVACVAYHLTGSPSRSFATLFQDFTKAKALPVPHPQARDGAHYPPQTHWRARLMPDRHKKDGTRGKTVGWIHGDNWPTPTSTEEIPVISGRHDQWFHVAEEGLLRNGHEIENSRFLASHVEIKVATMMIHTGRRHVEISINHAPCADKKRRYGLPYPGCDTTLPRYLPAGATLTVHGTTEDGKPYTRTYTGNPQRKAPIDDHPQR</sequence>
<dbReference type="AlphaFoldDB" id="A0A1G6T851"/>
<proteinExistence type="predicted"/>
<feature type="region of interest" description="Disordered" evidence="1">
    <location>
        <begin position="247"/>
        <end position="277"/>
    </location>
</feature>
<dbReference type="InterPro" id="IPR032724">
    <property type="entry name" value="SCP1.201-like"/>
</dbReference>
<accession>A0A1G6T851</accession>
<keyword evidence="3" id="KW-1185">Reference proteome</keyword>
<reference evidence="3" key="1">
    <citation type="submission" date="2016-10" db="EMBL/GenBank/DDBJ databases">
        <authorList>
            <person name="Varghese N."/>
            <person name="Submissions S."/>
        </authorList>
    </citation>
    <scope>NUCLEOTIDE SEQUENCE [LARGE SCALE GENOMIC DNA]</scope>
    <source>
        <strain evidence="3">IBRC-M 10403</strain>
    </source>
</reference>
<dbReference type="RefSeq" id="WP_091452544.1">
    <property type="nucleotide sequence ID" value="NZ_FMZZ01000009.1"/>
</dbReference>
<evidence type="ECO:0000256" key="1">
    <source>
        <dbReference type="SAM" id="MobiDB-lite"/>
    </source>
</evidence>
<dbReference type="Proteomes" id="UP000199501">
    <property type="component" value="Unassembled WGS sequence"/>
</dbReference>
<dbReference type="EMBL" id="FMZZ01000009">
    <property type="protein sequence ID" value="SDD25221.1"/>
    <property type="molecule type" value="Genomic_DNA"/>
</dbReference>